<accession>A0ABS3V7Z5</accession>
<dbReference type="InterPro" id="IPR001314">
    <property type="entry name" value="Peptidase_S1A"/>
</dbReference>
<proteinExistence type="inferred from homology"/>
<dbReference type="Proteomes" id="UP000671399">
    <property type="component" value="Unassembled WGS sequence"/>
</dbReference>
<dbReference type="PANTHER" id="PTHR24276">
    <property type="entry name" value="POLYSERASE-RELATED"/>
    <property type="match status" value="1"/>
</dbReference>
<keyword evidence="6" id="KW-0645">Protease</keyword>
<feature type="domain" description="Peptidase S1" evidence="5">
    <location>
        <begin position="43"/>
        <end position="275"/>
    </location>
</feature>
<dbReference type="InterPro" id="IPR043504">
    <property type="entry name" value="Peptidase_S1_PA_chymotrypsin"/>
</dbReference>
<keyword evidence="6" id="KW-0378">Hydrolase</keyword>
<feature type="signal peptide" evidence="4">
    <location>
        <begin position="1"/>
        <end position="27"/>
    </location>
</feature>
<evidence type="ECO:0000256" key="4">
    <source>
        <dbReference type="SAM" id="SignalP"/>
    </source>
</evidence>
<name>A0ABS3V7Z5_9ACTN</name>
<dbReference type="CDD" id="cd00190">
    <property type="entry name" value="Tryp_SPc"/>
    <property type="match status" value="1"/>
</dbReference>
<evidence type="ECO:0000313" key="7">
    <source>
        <dbReference type="Proteomes" id="UP000671399"/>
    </source>
</evidence>
<dbReference type="EMBL" id="JAGFWR010000005">
    <property type="protein sequence ID" value="MBO4161737.1"/>
    <property type="molecule type" value="Genomic_DNA"/>
</dbReference>
<dbReference type="GO" id="GO:0006508">
    <property type="term" value="P:proteolysis"/>
    <property type="evidence" value="ECO:0007669"/>
    <property type="project" value="UniProtKB-KW"/>
</dbReference>
<dbReference type="InterPro" id="IPR050430">
    <property type="entry name" value="Peptidase_S1"/>
</dbReference>
<gene>
    <name evidence="6" type="ORF">JQN83_13090</name>
</gene>
<comment type="similarity">
    <text evidence="1">Belongs to the peptidase S1 family.</text>
</comment>
<dbReference type="GO" id="GO:0008233">
    <property type="term" value="F:peptidase activity"/>
    <property type="evidence" value="ECO:0007669"/>
    <property type="project" value="UniProtKB-KW"/>
</dbReference>
<keyword evidence="2" id="KW-1015">Disulfide bond</keyword>
<organism evidence="6 7">
    <name type="scientific">Micromonospora antibiotica</name>
    <dbReference type="NCBI Taxonomy" id="2807623"/>
    <lineage>
        <taxon>Bacteria</taxon>
        <taxon>Bacillati</taxon>
        <taxon>Actinomycetota</taxon>
        <taxon>Actinomycetes</taxon>
        <taxon>Micromonosporales</taxon>
        <taxon>Micromonosporaceae</taxon>
        <taxon>Micromonospora</taxon>
    </lineage>
</organism>
<evidence type="ECO:0000256" key="3">
    <source>
        <dbReference type="SAM" id="MobiDB-lite"/>
    </source>
</evidence>
<feature type="chain" id="PRO_5046817293" evidence="4">
    <location>
        <begin position="28"/>
        <end position="303"/>
    </location>
</feature>
<dbReference type="RefSeq" id="WP_208567384.1">
    <property type="nucleotide sequence ID" value="NZ_JAGFWR010000005.1"/>
</dbReference>
<feature type="compositionally biased region" description="Polar residues" evidence="3">
    <location>
        <begin position="285"/>
        <end position="303"/>
    </location>
</feature>
<keyword evidence="4" id="KW-0732">Signal</keyword>
<dbReference type="SMART" id="SM00020">
    <property type="entry name" value="Tryp_SPc"/>
    <property type="match status" value="1"/>
</dbReference>
<dbReference type="InterPro" id="IPR009003">
    <property type="entry name" value="Peptidase_S1_PA"/>
</dbReference>
<comment type="caution">
    <text evidence="6">The sequence shown here is derived from an EMBL/GenBank/DDBJ whole genome shotgun (WGS) entry which is preliminary data.</text>
</comment>
<dbReference type="PANTHER" id="PTHR24276:SF91">
    <property type="entry name" value="AT26814P-RELATED"/>
    <property type="match status" value="1"/>
</dbReference>
<dbReference type="PRINTS" id="PR00722">
    <property type="entry name" value="CHYMOTRYPSIN"/>
</dbReference>
<feature type="region of interest" description="Disordered" evidence="3">
    <location>
        <begin position="281"/>
        <end position="303"/>
    </location>
</feature>
<dbReference type="SUPFAM" id="SSF50494">
    <property type="entry name" value="Trypsin-like serine proteases"/>
    <property type="match status" value="1"/>
</dbReference>
<evidence type="ECO:0000256" key="1">
    <source>
        <dbReference type="ARBA" id="ARBA00007664"/>
    </source>
</evidence>
<keyword evidence="7" id="KW-1185">Reference proteome</keyword>
<sequence>MKITLYRPIATGAAVLGLLASAMPASAAPLDQQPAPSEVTPSVVGGHDATEDYPGMATLQYNRNGVFGHLCGATLVDRRHVVTNAHCVTEPDSGTVDPTLLQVRIGSADRTNGGVVVGIERVLPHAEWDWGTGTDRVADVAVLRLNNRVNLKPFTIAPRVTGRGAVTRILGWGSTKASGEGPLPVTLQELDTTVTGKTACAAAGITAGEICIANVNGTDGACYGDSGSPALQRLTPRTWAVIGGASRETAPICGTGATVYTSLPYYAGWIHRVIATGKVPPRTTPADNTPSATTPSLRWTSTA</sequence>
<evidence type="ECO:0000259" key="5">
    <source>
        <dbReference type="PROSITE" id="PS50240"/>
    </source>
</evidence>
<reference evidence="6 7" key="1">
    <citation type="submission" date="2021-03" db="EMBL/GenBank/DDBJ databases">
        <authorList>
            <person name="Lee D.-H."/>
        </authorList>
    </citation>
    <scope>NUCLEOTIDE SEQUENCE [LARGE SCALE GENOMIC DNA]</scope>
    <source>
        <strain evidence="6 7">MMS20-R2-23</strain>
    </source>
</reference>
<dbReference type="InterPro" id="IPR001254">
    <property type="entry name" value="Trypsin_dom"/>
</dbReference>
<evidence type="ECO:0000313" key="6">
    <source>
        <dbReference type="EMBL" id="MBO4161737.1"/>
    </source>
</evidence>
<dbReference type="Gene3D" id="2.40.10.10">
    <property type="entry name" value="Trypsin-like serine proteases"/>
    <property type="match status" value="1"/>
</dbReference>
<evidence type="ECO:0000256" key="2">
    <source>
        <dbReference type="ARBA" id="ARBA00023157"/>
    </source>
</evidence>
<dbReference type="Pfam" id="PF00089">
    <property type="entry name" value="Trypsin"/>
    <property type="match status" value="1"/>
</dbReference>
<protein>
    <submittedName>
        <fullName evidence="6">Serine protease</fullName>
    </submittedName>
</protein>
<dbReference type="PROSITE" id="PS50240">
    <property type="entry name" value="TRYPSIN_DOM"/>
    <property type="match status" value="1"/>
</dbReference>